<dbReference type="PANTHER" id="PTHR13767">
    <property type="entry name" value="TRNA-PSEUDOURIDINE SYNTHASE"/>
    <property type="match status" value="1"/>
</dbReference>
<accession>A0A449B390</accession>
<comment type="similarity">
    <text evidence="2">Belongs to the pseudouridine synthase TruB family. Type 1 subfamily.</text>
</comment>
<dbReference type="KEGG" id="mcit:NCTC10181_00879"/>
<comment type="catalytic activity">
    <reaction evidence="1">
        <text>uridine(55) in tRNA = pseudouridine(55) in tRNA</text>
        <dbReference type="Rhea" id="RHEA:42532"/>
        <dbReference type="Rhea" id="RHEA-COMP:10101"/>
        <dbReference type="Rhea" id="RHEA-COMP:10102"/>
        <dbReference type="ChEBI" id="CHEBI:65314"/>
        <dbReference type="ChEBI" id="CHEBI:65315"/>
        <dbReference type="EC" id="5.4.99.25"/>
    </reaction>
</comment>
<keyword evidence="4" id="KW-0819">tRNA processing</keyword>
<organism evidence="7 8">
    <name type="scientific">Mycoplasmopsis citelli</name>
    <dbReference type="NCBI Taxonomy" id="171281"/>
    <lineage>
        <taxon>Bacteria</taxon>
        <taxon>Bacillati</taxon>
        <taxon>Mycoplasmatota</taxon>
        <taxon>Mycoplasmoidales</taxon>
        <taxon>Metamycoplasmataceae</taxon>
        <taxon>Mycoplasmopsis</taxon>
    </lineage>
</organism>
<dbReference type="Pfam" id="PF01509">
    <property type="entry name" value="TruB_N"/>
    <property type="match status" value="1"/>
</dbReference>
<dbReference type="Proteomes" id="UP000290985">
    <property type="component" value="Chromosome"/>
</dbReference>
<evidence type="ECO:0000256" key="2">
    <source>
        <dbReference type="ARBA" id="ARBA00005642"/>
    </source>
</evidence>
<evidence type="ECO:0000256" key="5">
    <source>
        <dbReference type="ARBA" id="ARBA00023235"/>
    </source>
</evidence>
<feature type="domain" description="Pseudouridine synthase II N-terminal" evidence="6">
    <location>
        <begin position="23"/>
        <end position="171"/>
    </location>
</feature>
<keyword evidence="5 7" id="KW-0413">Isomerase</keyword>
<evidence type="ECO:0000256" key="4">
    <source>
        <dbReference type="ARBA" id="ARBA00022694"/>
    </source>
</evidence>
<dbReference type="Gene3D" id="3.30.2350.10">
    <property type="entry name" value="Pseudouridine synthase"/>
    <property type="match status" value="1"/>
</dbReference>
<dbReference type="EMBL" id="LR215036">
    <property type="protein sequence ID" value="VEU75004.1"/>
    <property type="molecule type" value="Genomic_DNA"/>
</dbReference>
<gene>
    <name evidence="7" type="primary">truB</name>
    <name evidence="7" type="ORF">NCTC10181_00879</name>
</gene>
<name>A0A449B390_9BACT</name>
<dbReference type="GO" id="GO:0160148">
    <property type="term" value="F:tRNA pseudouridine(55) synthase activity"/>
    <property type="evidence" value="ECO:0007669"/>
    <property type="project" value="UniProtKB-EC"/>
</dbReference>
<reference evidence="7 8" key="1">
    <citation type="submission" date="2019-01" db="EMBL/GenBank/DDBJ databases">
        <authorList>
            <consortium name="Pathogen Informatics"/>
        </authorList>
    </citation>
    <scope>NUCLEOTIDE SEQUENCE [LARGE SCALE GENOMIC DNA]</scope>
    <source>
        <strain evidence="7 8">NCTC10181</strain>
    </source>
</reference>
<dbReference type="GO" id="GO:0006400">
    <property type="term" value="P:tRNA modification"/>
    <property type="evidence" value="ECO:0007669"/>
    <property type="project" value="TreeGrafter"/>
</dbReference>
<dbReference type="AlphaFoldDB" id="A0A449B390"/>
<evidence type="ECO:0000313" key="8">
    <source>
        <dbReference type="Proteomes" id="UP000290985"/>
    </source>
</evidence>
<dbReference type="InterPro" id="IPR002501">
    <property type="entry name" value="PsdUridine_synth_N"/>
</dbReference>
<dbReference type="InterPro" id="IPR014780">
    <property type="entry name" value="tRNA_psdUridine_synth_TruB"/>
</dbReference>
<dbReference type="GO" id="GO:1990481">
    <property type="term" value="P:mRNA pseudouridine synthesis"/>
    <property type="evidence" value="ECO:0007669"/>
    <property type="project" value="TreeGrafter"/>
</dbReference>
<dbReference type="EC" id="5.4.99.25" evidence="3"/>
<keyword evidence="8" id="KW-1185">Reference proteome</keyword>
<evidence type="ECO:0000256" key="3">
    <source>
        <dbReference type="ARBA" id="ARBA00012787"/>
    </source>
</evidence>
<sequence length="277" mass="32241">MFLRFNKPSNVFCNAQVRKLGQKLNTKKIGHTGTLDPLASGLLIIATHQDTKLLEYISHTTKTYIAQCQFFYESNSLDNYNNTPQFSGKKEFTKEQLQEAIKYVSAQSEQIPPKLSAKKINGIRAHQLLRENIDFEVKPQKIQIHYLKLLNFDEQNYIAEFEMKISSGGYVRSILRDIAFFLDTTCVMTKLKRIKIGEISLENLPENEYDEIDFQKLINFPTFEINFHQEQKLKNGNEFEILKENGQYLVVKNSQIISVGEVKNNKYYPKKVLLERI</sequence>
<proteinExistence type="inferred from homology"/>
<dbReference type="OrthoDB" id="9802309at2"/>
<dbReference type="PANTHER" id="PTHR13767:SF2">
    <property type="entry name" value="PSEUDOURIDYLATE SYNTHASE TRUB1"/>
    <property type="match status" value="1"/>
</dbReference>
<evidence type="ECO:0000256" key="1">
    <source>
        <dbReference type="ARBA" id="ARBA00000385"/>
    </source>
</evidence>
<protein>
    <recommendedName>
        <fullName evidence="3">tRNA pseudouridine(55) synthase</fullName>
        <ecNumber evidence="3">5.4.99.25</ecNumber>
    </recommendedName>
</protein>
<evidence type="ECO:0000313" key="7">
    <source>
        <dbReference type="EMBL" id="VEU75004.1"/>
    </source>
</evidence>
<evidence type="ECO:0000259" key="6">
    <source>
        <dbReference type="Pfam" id="PF01509"/>
    </source>
</evidence>
<dbReference type="RefSeq" id="WP_129725775.1">
    <property type="nucleotide sequence ID" value="NZ_CP101807.1"/>
</dbReference>
<dbReference type="SUPFAM" id="SSF55120">
    <property type="entry name" value="Pseudouridine synthase"/>
    <property type="match status" value="1"/>
</dbReference>
<dbReference type="InterPro" id="IPR020103">
    <property type="entry name" value="PsdUridine_synth_cat_dom_sf"/>
</dbReference>
<dbReference type="GO" id="GO:0003723">
    <property type="term" value="F:RNA binding"/>
    <property type="evidence" value="ECO:0007669"/>
    <property type="project" value="InterPro"/>
</dbReference>